<comment type="caution">
    <text evidence="1">The sequence shown here is derived from an EMBL/GenBank/DDBJ whole genome shotgun (WGS) entry which is preliminary data.</text>
</comment>
<sequence length="230" mass="27242">MNFSTTLDYKSFVLNALYSIIKFALKKVENNKKDVDNYFCISFYSNHHGVTIPNYVREKHPGEINIFLQHQFYDLKVFEHYFQVKLSFYGELEEVIIPFDAITSFIDPVANIEIQCNEHALGIICNQNKKENTIYDGNYDSYEDILYHNKKNKSSNNKKSYNFNIKNDENNAKSNFYCEIWSILKDDIKNDIDNKKTRIDNKNNNEKIIPISKYVKYRSKPFIDTDDDKI</sequence>
<dbReference type="InterPro" id="IPR007481">
    <property type="entry name" value="SspB"/>
</dbReference>
<dbReference type="Pfam" id="PF04386">
    <property type="entry name" value="SspB"/>
    <property type="match status" value="1"/>
</dbReference>
<dbReference type="Proteomes" id="UP001289135">
    <property type="component" value="Unassembled WGS sequence"/>
</dbReference>
<gene>
    <name evidence="1" type="ORF">Lyticum_00178</name>
</gene>
<dbReference type="SUPFAM" id="SSF101738">
    <property type="entry name" value="SspB-like"/>
    <property type="match status" value="1"/>
</dbReference>
<proteinExistence type="predicted"/>
<evidence type="ECO:0000313" key="1">
    <source>
        <dbReference type="EMBL" id="MDZ5761018.1"/>
    </source>
</evidence>
<dbReference type="InterPro" id="IPR036760">
    <property type="entry name" value="SspB-like_sf"/>
</dbReference>
<protein>
    <submittedName>
        <fullName evidence="1">Stringent starvation protein B domain protein</fullName>
    </submittedName>
</protein>
<dbReference type="EMBL" id="JARGYU010000001">
    <property type="protein sequence ID" value="MDZ5761018.1"/>
    <property type="molecule type" value="Genomic_DNA"/>
</dbReference>
<accession>A0AAE4VKH7</accession>
<dbReference type="Gene3D" id="2.30.30.220">
    <property type="entry name" value="SspB-like"/>
    <property type="match status" value="1"/>
</dbReference>
<dbReference type="RefSeq" id="WP_322498450.1">
    <property type="nucleotide sequence ID" value="NZ_JARGYU010000001.1"/>
</dbReference>
<dbReference type="AlphaFoldDB" id="A0AAE4VKH7"/>
<keyword evidence="2" id="KW-1185">Reference proteome</keyword>
<organism evidence="1 2">
    <name type="scientific">Lyticum sinuosum</name>
    <dbReference type="NCBI Taxonomy" id="1332059"/>
    <lineage>
        <taxon>Bacteria</taxon>
        <taxon>Pseudomonadati</taxon>
        <taxon>Pseudomonadota</taxon>
        <taxon>Alphaproteobacteria</taxon>
        <taxon>Rickettsiales</taxon>
        <taxon>Lyticum</taxon>
    </lineage>
</organism>
<evidence type="ECO:0000313" key="2">
    <source>
        <dbReference type="Proteomes" id="UP001289135"/>
    </source>
</evidence>
<reference evidence="1" key="1">
    <citation type="submission" date="2023-02" db="EMBL/GenBank/DDBJ databases">
        <title>Host association and intracellularity evolved multiple times independently in the Rickettsiales.</title>
        <authorList>
            <person name="Castelli M."/>
            <person name="Nardi T."/>
            <person name="Gammuto L."/>
            <person name="Bellinzona G."/>
            <person name="Sabaneyeva E."/>
            <person name="Potekhin A."/>
            <person name="Serra V."/>
            <person name="Petroni G."/>
            <person name="Sassera D."/>
        </authorList>
    </citation>
    <scope>NUCLEOTIDE SEQUENCE</scope>
    <source>
        <strain evidence="1">USBL-36I1</strain>
    </source>
</reference>
<name>A0AAE4VKH7_9RICK</name>